<feature type="compositionally biased region" description="Polar residues" evidence="1">
    <location>
        <begin position="235"/>
        <end position="247"/>
    </location>
</feature>
<evidence type="ECO:0000256" key="1">
    <source>
        <dbReference type="SAM" id="MobiDB-lite"/>
    </source>
</evidence>
<dbReference type="OrthoDB" id="10261753at2759"/>
<comment type="caution">
    <text evidence="2">The sequence shown here is derived from an EMBL/GenBank/DDBJ whole genome shotgun (WGS) entry which is preliminary data.</text>
</comment>
<gene>
    <name evidence="2" type="primary">TAP42_1</name>
    <name evidence="2" type="ORF">IWQ60_011889</name>
</gene>
<dbReference type="Proteomes" id="UP001150569">
    <property type="component" value="Unassembled WGS sequence"/>
</dbReference>
<organism evidence="2 3">
    <name type="scientific">Tieghemiomyces parasiticus</name>
    <dbReference type="NCBI Taxonomy" id="78921"/>
    <lineage>
        <taxon>Eukaryota</taxon>
        <taxon>Fungi</taxon>
        <taxon>Fungi incertae sedis</taxon>
        <taxon>Zoopagomycota</taxon>
        <taxon>Kickxellomycotina</taxon>
        <taxon>Dimargaritomycetes</taxon>
        <taxon>Dimargaritales</taxon>
        <taxon>Dimargaritaceae</taxon>
        <taxon>Tieghemiomyces</taxon>
    </lineage>
</organism>
<dbReference type="GO" id="GO:0005829">
    <property type="term" value="C:cytosol"/>
    <property type="evidence" value="ECO:0007669"/>
    <property type="project" value="TreeGrafter"/>
</dbReference>
<protein>
    <submittedName>
        <fullName evidence="2">Type 2A phosphatase-associated protein 42</fullName>
    </submittedName>
</protein>
<dbReference type="Gene3D" id="1.25.40.540">
    <property type="entry name" value="TAP42-like family"/>
    <property type="match status" value="1"/>
</dbReference>
<dbReference type="PANTHER" id="PTHR10933">
    <property type="entry name" value="IMMUNOGLOBULIN-BINDING PROTEIN 1"/>
    <property type="match status" value="1"/>
</dbReference>
<feature type="region of interest" description="Disordered" evidence="1">
    <location>
        <begin position="311"/>
        <end position="363"/>
    </location>
</feature>
<feature type="compositionally biased region" description="Basic and acidic residues" evidence="1">
    <location>
        <begin position="334"/>
        <end position="352"/>
    </location>
</feature>
<feature type="compositionally biased region" description="Basic and acidic residues" evidence="1">
    <location>
        <begin position="223"/>
        <end position="234"/>
    </location>
</feature>
<dbReference type="GO" id="GO:0009966">
    <property type="term" value="P:regulation of signal transduction"/>
    <property type="evidence" value="ECO:0007669"/>
    <property type="project" value="InterPro"/>
</dbReference>
<dbReference type="EMBL" id="JANBPT010001487">
    <property type="protein sequence ID" value="KAJ1907319.1"/>
    <property type="molecule type" value="Genomic_DNA"/>
</dbReference>
<feature type="region of interest" description="Disordered" evidence="1">
    <location>
        <begin position="223"/>
        <end position="247"/>
    </location>
</feature>
<dbReference type="GO" id="GO:0051721">
    <property type="term" value="F:protein phosphatase 2A binding"/>
    <property type="evidence" value="ECO:0007669"/>
    <property type="project" value="TreeGrafter"/>
</dbReference>
<dbReference type="InterPro" id="IPR038511">
    <property type="entry name" value="TAP42/TAP46-like_sf"/>
</dbReference>
<proteinExistence type="predicted"/>
<reference evidence="2" key="1">
    <citation type="submission" date="2022-07" db="EMBL/GenBank/DDBJ databases">
        <title>Phylogenomic reconstructions and comparative analyses of Kickxellomycotina fungi.</title>
        <authorList>
            <person name="Reynolds N.K."/>
            <person name="Stajich J.E."/>
            <person name="Barry K."/>
            <person name="Grigoriev I.V."/>
            <person name="Crous P."/>
            <person name="Smith M.E."/>
        </authorList>
    </citation>
    <scope>NUCLEOTIDE SEQUENCE</scope>
    <source>
        <strain evidence="2">RSA 861</strain>
    </source>
</reference>
<accession>A0A9W8DL89</accession>
<dbReference type="GO" id="GO:0035303">
    <property type="term" value="P:regulation of dephosphorylation"/>
    <property type="evidence" value="ECO:0007669"/>
    <property type="project" value="TreeGrafter"/>
</dbReference>
<name>A0A9W8DL89_9FUNG</name>
<dbReference type="InterPro" id="IPR007304">
    <property type="entry name" value="TAP46-like"/>
</dbReference>
<evidence type="ECO:0000313" key="3">
    <source>
        <dbReference type="Proteomes" id="UP001150569"/>
    </source>
</evidence>
<keyword evidence="3" id="KW-1185">Reference proteome</keyword>
<sequence>MASHDASLAETFRRAQREYRDIEDTVLAASDPTFQTQVQTCIQDMERCRHMVNQLHLFSVDETIDEVGTNNLKYLLIDSYLGQLIPKIVQAERRPLLQRAQECHERFYGLCQDYGILTKEDLVYYETVKSKTALNPARNREEHIARYKRQKQMEAQMRELEELMTANLEAKSASAGLGGDDDDDDITREHALLLLRLRLQASLQSLRALHDEMELLARHEQERAALGTKDDRRPSGSSEAVTDSSTQLDMEAARARLANQSGPLLSSDGRINRPFVITDKREEMRKGVFRPGWNLPTMSVDEYLEIEQQRGNIISGGGKEPEKKETEYDGDAEAQDRETMKQRDWDDFKDNNPRGWGNMANKG</sequence>
<dbReference type="Pfam" id="PF04177">
    <property type="entry name" value="TAP42"/>
    <property type="match status" value="1"/>
</dbReference>
<evidence type="ECO:0000313" key="2">
    <source>
        <dbReference type="EMBL" id="KAJ1907319.1"/>
    </source>
</evidence>
<dbReference type="PANTHER" id="PTHR10933:SF9">
    <property type="entry name" value="IMMUNOGLOBULIN-BINDING PROTEIN 1"/>
    <property type="match status" value="1"/>
</dbReference>
<dbReference type="AlphaFoldDB" id="A0A9W8DL89"/>